<dbReference type="GO" id="GO:0005829">
    <property type="term" value="C:cytosol"/>
    <property type="evidence" value="ECO:0007669"/>
    <property type="project" value="TreeGrafter"/>
</dbReference>
<organism evidence="1">
    <name type="scientific">Candidatus Aschnera chinzeii</name>
    <dbReference type="NCBI Taxonomy" id="1485666"/>
    <lineage>
        <taxon>Bacteria</taxon>
        <taxon>Pseudomonadati</taxon>
        <taxon>Pseudomonadota</taxon>
        <taxon>Gammaproteobacteria</taxon>
        <taxon>Enterobacterales</taxon>
        <taxon>Enterobacteriaceae</taxon>
        <taxon>Candidatus Aschnera</taxon>
    </lineage>
</organism>
<dbReference type="SUPFAM" id="SSF140319">
    <property type="entry name" value="IscX-like"/>
    <property type="match status" value="1"/>
</dbReference>
<dbReference type="NCBIfam" id="TIGR03412">
    <property type="entry name" value="iscX_yfhJ"/>
    <property type="match status" value="1"/>
</dbReference>
<evidence type="ECO:0000313" key="1">
    <source>
        <dbReference type="EMBL" id="BET44481.1"/>
    </source>
</evidence>
<reference evidence="1" key="1">
    <citation type="journal article" date="2023" name="Front. Microbiol.">
        <title>Genome analysis of Candidatus Aschnera chinzeii, the bacterial endosymbiont of the blood-sucking bat fly Penicillidia jenynsii (Insecta: Diptera: Nycteribiidae).</title>
        <authorList>
            <person name="Koga R."/>
            <person name="Moriyama M."/>
            <person name="Nozaki T."/>
            <person name="Fukatsu T."/>
        </authorList>
    </citation>
    <scope>NUCLEOTIDE SEQUENCE</scope>
    <source>
        <strain evidence="1">Kw-01</strain>
    </source>
</reference>
<accession>A0AAT9G436</accession>
<gene>
    <name evidence="1" type="primary">iscX</name>
    <name evidence="1" type="ORF">ACHINZ_1510</name>
</gene>
<dbReference type="PANTHER" id="PTHR37532:SF1">
    <property type="entry name" value="PROTEIN ISCX"/>
    <property type="match status" value="1"/>
</dbReference>
<dbReference type="PANTHER" id="PTHR37532">
    <property type="entry name" value="PROTEIN ISCX"/>
    <property type="match status" value="1"/>
</dbReference>
<reference evidence="1" key="2">
    <citation type="submission" date="2023-10" db="EMBL/GenBank/DDBJ databases">
        <authorList>
            <person name="Koga R."/>
            <person name="Fukatsu T."/>
        </authorList>
    </citation>
    <scope>NUCLEOTIDE SEQUENCE</scope>
    <source>
        <strain evidence="1">Kw-01</strain>
    </source>
</reference>
<dbReference type="Pfam" id="PF04384">
    <property type="entry name" value="Fe-S_assembly"/>
    <property type="match status" value="1"/>
</dbReference>
<dbReference type="InterPro" id="IPR007479">
    <property type="entry name" value="ISC_FeS_clus_asmbl_IscsX"/>
</dbReference>
<dbReference type="InterPro" id="IPR036762">
    <property type="entry name" value="IscX-like_sf"/>
</dbReference>
<dbReference type="GO" id="GO:0008198">
    <property type="term" value="F:ferrous iron binding"/>
    <property type="evidence" value="ECO:0007669"/>
    <property type="project" value="TreeGrafter"/>
</dbReference>
<dbReference type="Gene3D" id="1.10.10.600">
    <property type="entry name" value="IscX-like"/>
    <property type="match status" value="1"/>
</dbReference>
<proteinExistence type="predicted"/>
<dbReference type="GO" id="GO:0016226">
    <property type="term" value="P:iron-sulfur cluster assembly"/>
    <property type="evidence" value="ECO:0007669"/>
    <property type="project" value="InterPro"/>
</dbReference>
<sequence>MQLKWNNTNEIAEMLYIKYPHIDPKTISFVKMHDLICSLENFNDNKEASNETILEQIFLKWLDEYDYYT</sequence>
<protein>
    <submittedName>
        <fullName evidence="1">Fe-S cluster assembly protein IscX</fullName>
    </submittedName>
</protein>
<dbReference type="EMBL" id="AP028961">
    <property type="protein sequence ID" value="BET44481.1"/>
    <property type="molecule type" value="Genomic_DNA"/>
</dbReference>
<name>A0AAT9G436_9ENTR</name>
<dbReference type="AlphaFoldDB" id="A0AAT9G436"/>